<evidence type="ECO:0000313" key="2">
    <source>
        <dbReference type="EMBL" id="KAK6746297.1"/>
    </source>
</evidence>
<dbReference type="PANTHER" id="PTHR11145">
    <property type="entry name" value="BTB/POZ DOMAIN-CONTAINING ADAPTER FOR CUL3-MEDIATED RHOA DEGRADATION PROTEIN FAMILY MEMBER"/>
    <property type="match status" value="1"/>
</dbReference>
<dbReference type="Pfam" id="PF02214">
    <property type="entry name" value="BTB_2"/>
    <property type="match status" value="1"/>
</dbReference>
<reference evidence="2 3" key="1">
    <citation type="submission" date="2023-08" db="EMBL/GenBank/DDBJ databases">
        <title>A Necator americanus chromosomal reference genome.</title>
        <authorList>
            <person name="Ilik V."/>
            <person name="Petrzelkova K.J."/>
            <person name="Pardy F."/>
            <person name="Fuh T."/>
            <person name="Niatou-Singa F.S."/>
            <person name="Gouil Q."/>
            <person name="Baker L."/>
            <person name="Ritchie M.E."/>
            <person name="Jex A.R."/>
            <person name="Gazzola D."/>
            <person name="Li H."/>
            <person name="Toshio Fujiwara R."/>
            <person name="Zhan B."/>
            <person name="Aroian R.V."/>
            <person name="Pafco B."/>
            <person name="Schwarz E.M."/>
        </authorList>
    </citation>
    <scope>NUCLEOTIDE SEQUENCE [LARGE SCALE GENOMIC DNA]</scope>
    <source>
        <strain evidence="2 3">Aroian</strain>
        <tissue evidence="2">Whole animal</tissue>
    </source>
</reference>
<organism evidence="2 3">
    <name type="scientific">Necator americanus</name>
    <name type="common">Human hookworm</name>
    <dbReference type="NCBI Taxonomy" id="51031"/>
    <lineage>
        <taxon>Eukaryota</taxon>
        <taxon>Metazoa</taxon>
        <taxon>Ecdysozoa</taxon>
        <taxon>Nematoda</taxon>
        <taxon>Chromadorea</taxon>
        <taxon>Rhabditida</taxon>
        <taxon>Rhabditina</taxon>
        <taxon>Rhabditomorpha</taxon>
        <taxon>Strongyloidea</taxon>
        <taxon>Ancylostomatidae</taxon>
        <taxon>Bunostominae</taxon>
        <taxon>Necator</taxon>
    </lineage>
</organism>
<protein>
    <recommendedName>
        <fullName evidence="1">BTB domain-containing protein</fullName>
    </recommendedName>
</protein>
<dbReference type="PANTHER" id="PTHR11145:SF8">
    <property type="entry name" value="RE57120P"/>
    <property type="match status" value="1"/>
</dbReference>
<dbReference type="EMBL" id="JAVFWL010000003">
    <property type="protein sequence ID" value="KAK6746297.1"/>
    <property type="molecule type" value="Genomic_DNA"/>
</dbReference>
<keyword evidence="3" id="KW-1185">Reference proteome</keyword>
<feature type="domain" description="BTB" evidence="1">
    <location>
        <begin position="7"/>
        <end position="107"/>
    </location>
</feature>
<gene>
    <name evidence="2" type="primary">Necator_chrIII.g13187</name>
    <name evidence="2" type="ORF">RB195_012420</name>
</gene>
<dbReference type="InterPro" id="IPR045068">
    <property type="entry name" value="BACURD1-3"/>
</dbReference>
<dbReference type="Gene3D" id="3.30.710.10">
    <property type="entry name" value="Potassium Channel Kv1.1, Chain A"/>
    <property type="match status" value="1"/>
</dbReference>
<dbReference type="Proteomes" id="UP001303046">
    <property type="component" value="Unassembled WGS sequence"/>
</dbReference>
<dbReference type="InterPro" id="IPR003131">
    <property type="entry name" value="T1-type_BTB"/>
</dbReference>
<dbReference type="CDD" id="cd18316">
    <property type="entry name" value="BTB_POZ_KCTD-like"/>
    <property type="match status" value="1"/>
</dbReference>
<sequence>MVFPSRTPIKLNVGGHTFETTVGTLKGSARLSELVYEAEELQIDRNNEAIFIDRDPKHFPDILKYLRGGKLSFSKCAKEIEGIREEAEYYGIETLAEKLRAEESRCGPFFVGEHVIWRDPNIRHLCSDMGIKFDGSTEKLPLCLNAFRDVEGMHEHCCSWCHLTRSVLENNCIFDFPHSHTQCPGTIVKVYGDSCCYDVTFGTWPEVFHVLGNMLRLEKERTK</sequence>
<name>A0ABR1D705_NECAM</name>
<accession>A0ABR1D705</accession>
<dbReference type="SUPFAM" id="SSF54695">
    <property type="entry name" value="POZ domain"/>
    <property type="match status" value="1"/>
</dbReference>
<dbReference type="InterPro" id="IPR011333">
    <property type="entry name" value="SKP1/BTB/POZ_sf"/>
</dbReference>
<evidence type="ECO:0000259" key="1">
    <source>
        <dbReference type="SMART" id="SM00225"/>
    </source>
</evidence>
<evidence type="ECO:0000313" key="3">
    <source>
        <dbReference type="Proteomes" id="UP001303046"/>
    </source>
</evidence>
<dbReference type="InterPro" id="IPR000210">
    <property type="entry name" value="BTB/POZ_dom"/>
</dbReference>
<proteinExistence type="predicted"/>
<comment type="caution">
    <text evidence="2">The sequence shown here is derived from an EMBL/GenBank/DDBJ whole genome shotgun (WGS) entry which is preliminary data.</text>
</comment>
<dbReference type="SMART" id="SM00225">
    <property type="entry name" value="BTB"/>
    <property type="match status" value="1"/>
</dbReference>